<evidence type="ECO:0000313" key="6">
    <source>
        <dbReference type="Proteomes" id="UP000007110"/>
    </source>
</evidence>
<dbReference type="SMART" id="SM00360">
    <property type="entry name" value="RRM"/>
    <property type="match status" value="1"/>
</dbReference>
<dbReference type="PROSITE" id="PS50102">
    <property type="entry name" value="RRM"/>
    <property type="match status" value="1"/>
</dbReference>
<feature type="compositionally biased region" description="Gly residues" evidence="3">
    <location>
        <begin position="269"/>
        <end position="291"/>
    </location>
</feature>
<feature type="domain" description="RRM" evidence="4">
    <location>
        <begin position="97"/>
        <end position="175"/>
    </location>
</feature>
<dbReference type="OrthoDB" id="1748655at2759"/>
<feature type="compositionally biased region" description="Gly residues" evidence="3">
    <location>
        <begin position="639"/>
        <end position="656"/>
    </location>
</feature>
<dbReference type="EnsemblMetazoa" id="XM_011665538">
    <property type="protein sequence ID" value="XP_011663840"/>
    <property type="gene ID" value="LOC582313"/>
</dbReference>
<protein>
    <recommendedName>
        <fullName evidence="4">RRM domain-containing protein</fullName>
    </recommendedName>
</protein>
<feature type="compositionally biased region" description="Basic and acidic residues" evidence="3">
    <location>
        <begin position="387"/>
        <end position="402"/>
    </location>
</feature>
<dbReference type="InParanoid" id="A0A7M7HF25"/>
<feature type="compositionally biased region" description="Basic and acidic residues" evidence="3">
    <location>
        <begin position="257"/>
        <end position="268"/>
    </location>
</feature>
<feature type="compositionally biased region" description="Basic residues" evidence="3">
    <location>
        <begin position="1"/>
        <end position="14"/>
    </location>
</feature>
<dbReference type="KEGG" id="spu:582313"/>
<feature type="compositionally biased region" description="Basic and acidic residues" evidence="3">
    <location>
        <begin position="330"/>
        <end position="375"/>
    </location>
</feature>
<dbReference type="SUPFAM" id="SSF54928">
    <property type="entry name" value="RNA-binding domain, RBD"/>
    <property type="match status" value="1"/>
</dbReference>
<dbReference type="FunCoup" id="A0A7M7HF25">
    <property type="interactions" value="944"/>
</dbReference>
<dbReference type="CTD" id="1975"/>
<feature type="compositionally biased region" description="Gly residues" evidence="3">
    <location>
        <begin position="314"/>
        <end position="329"/>
    </location>
</feature>
<dbReference type="CDD" id="cd12402">
    <property type="entry name" value="RRM_eIF4B"/>
    <property type="match status" value="1"/>
</dbReference>
<evidence type="ECO:0000256" key="3">
    <source>
        <dbReference type="SAM" id="MobiDB-lite"/>
    </source>
</evidence>
<feature type="compositionally biased region" description="Gly residues" evidence="3">
    <location>
        <begin position="202"/>
        <end position="221"/>
    </location>
</feature>
<dbReference type="Proteomes" id="UP000007110">
    <property type="component" value="Unassembled WGS sequence"/>
</dbReference>
<dbReference type="Gene3D" id="3.30.70.330">
    <property type="match status" value="1"/>
</dbReference>
<dbReference type="InterPro" id="IPR000504">
    <property type="entry name" value="RRM_dom"/>
</dbReference>
<feature type="compositionally biased region" description="Basic and acidic residues" evidence="3">
    <location>
        <begin position="693"/>
        <end position="704"/>
    </location>
</feature>
<keyword evidence="6" id="KW-1185">Reference proteome</keyword>
<feature type="compositionally biased region" description="Low complexity" evidence="3">
    <location>
        <begin position="605"/>
        <end position="619"/>
    </location>
</feature>
<organism evidence="5 6">
    <name type="scientific">Strongylocentrotus purpuratus</name>
    <name type="common">Purple sea urchin</name>
    <dbReference type="NCBI Taxonomy" id="7668"/>
    <lineage>
        <taxon>Eukaryota</taxon>
        <taxon>Metazoa</taxon>
        <taxon>Echinodermata</taxon>
        <taxon>Eleutherozoa</taxon>
        <taxon>Echinozoa</taxon>
        <taxon>Echinoidea</taxon>
        <taxon>Euechinoidea</taxon>
        <taxon>Echinacea</taxon>
        <taxon>Camarodonta</taxon>
        <taxon>Echinidea</taxon>
        <taxon>Strongylocentrotidae</taxon>
        <taxon>Strongylocentrotus</taxon>
    </lineage>
</organism>
<dbReference type="PANTHER" id="PTHR23236:SF2">
    <property type="entry name" value="EUKARYOTIC TRANSLATION INITIATION FACTOR 4B"/>
    <property type="match status" value="1"/>
</dbReference>
<dbReference type="GeneID" id="582313"/>
<feature type="compositionally biased region" description="Basic and acidic residues" evidence="3">
    <location>
        <begin position="620"/>
        <end position="638"/>
    </location>
</feature>
<dbReference type="GO" id="GO:0003723">
    <property type="term" value="F:RNA binding"/>
    <property type="evidence" value="ECO:0007669"/>
    <property type="project" value="UniProtKB-UniRule"/>
</dbReference>
<feature type="compositionally biased region" description="Basic and acidic residues" evidence="3">
    <location>
        <begin position="466"/>
        <end position="484"/>
    </location>
</feature>
<name>A0A7M7HF25_STRPU</name>
<feature type="compositionally biased region" description="Basic and acidic residues" evidence="3">
    <location>
        <begin position="181"/>
        <end position="199"/>
    </location>
</feature>
<evidence type="ECO:0000259" key="4">
    <source>
        <dbReference type="PROSITE" id="PS50102"/>
    </source>
</evidence>
<feature type="compositionally biased region" description="Polar residues" evidence="3">
    <location>
        <begin position="16"/>
        <end position="31"/>
    </location>
</feature>
<feature type="region of interest" description="Disordered" evidence="3">
    <location>
        <begin position="174"/>
        <end position="721"/>
    </location>
</feature>
<evidence type="ECO:0000256" key="2">
    <source>
        <dbReference type="PROSITE-ProRule" id="PRU00176"/>
    </source>
</evidence>
<dbReference type="InterPro" id="IPR012677">
    <property type="entry name" value="Nucleotide-bd_a/b_plait_sf"/>
</dbReference>
<feature type="compositionally biased region" description="Basic and acidic residues" evidence="3">
    <location>
        <begin position="492"/>
        <end position="523"/>
    </location>
</feature>
<dbReference type="Pfam" id="PF00076">
    <property type="entry name" value="RRM_1"/>
    <property type="match status" value="1"/>
</dbReference>
<feature type="compositionally biased region" description="Basic and acidic residues" evidence="3">
    <location>
        <begin position="540"/>
        <end position="558"/>
    </location>
</feature>
<feature type="region of interest" description="Disordered" evidence="3">
    <location>
        <begin position="1"/>
        <end position="92"/>
    </location>
</feature>
<dbReference type="InterPro" id="IPR035979">
    <property type="entry name" value="RBD_domain_sf"/>
</dbReference>
<evidence type="ECO:0000256" key="1">
    <source>
        <dbReference type="ARBA" id="ARBA00022884"/>
    </source>
</evidence>
<dbReference type="OMA" id="WTTVPNK"/>
<dbReference type="RefSeq" id="XP_011663840.1">
    <property type="nucleotide sequence ID" value="XM_011665538.2"/>
</dbReference>
<dbReference type="InterPro" id="IPR033107">
    <property type="entry name" value="EIF-4B_RRM"/>
</dbReference>
<feature type="compositionally biased region" description="Basic and acidic residues" evidence="3">
    <location>
        <begin position="229"/>
        <end position="246"/>
    </location>
</feature>
<accession>A0A7M7HF25</accession>
<reference evidence="5" key="2">
    <citation type="submission" date="2021-01" db="UniProtKB">
        <authorList>
            <consortium name="EnsemblMetazoa"/>
        </authorList>
    </citation>
    <scope>IDENTIFICATION</scope>
</reference>
<evidence type="ECO:0000313" key="5">
    <source>
        <dbReference type="EnsemblMetazoa" id="XP_011663840"/>
    </source>
</evidence>
<dbReference type="PANTHER" id="PTHR23236">
    <property type="entry name" value="EUKARYOTIC TRANSLATION INITIATION FACTOR 4B/4H"/>
    <property type="match status" value="1"/>
</dbReference>
<dbReference type="AlphaFoldDB" id="A0A7M7HF25"/>
<keyword evidence="1 2" id="KW-0694">RNA-binding</keyword>
<feature type="compositionally biased region" description="Pro residues" evidence="3">
    <location>
        <begin position="562"/>
        <end position="574"/>
    </location>
</feature>
<reference evidence="6" key="1">
    <citation type="submission" date="2015-02" db="EMBL/GenBank/DDBJ databases">
        <title>Genome sequencing for Strongylocentrotus purpuratus.</title>
        <authorList>
            <person name="Murali S."/>
            <person name="Liu Y."/>
            <person name="Vee V."/>
            <person name="English A."/>
            <person name="Wang M."/>
            <person name="Skinner E."/>
            <person name="Han Y."/>
            <person name="Muzny D.M."/>
            <person name="Worley K.C."/>
            <person name="Gibbs R.A."/>
        </authorList>
    </citation>
    <scope>NUCLEOTIDE SEQUENCE</scope>
</reference>
<proteinExistence type="predicted"/>
<sequence>MAASGKKKGKKKGKTLNLNEFLSTGDNSPAPGTSFVFASKSSWAEESETADGDYNAQTSWADSSSAGMPDRISLPTAPKSAQQVEIDKDKLPPNPPYTIYLGNLPFDCETDDIEKFLVAATCNVSDVRLPTEGDSARPKGFGYAEVEDMDSLYKALALNNTQLKNRRIRVDLASQAQTDGRGGDRGFDKTPGDWRRGADTNRGGGGEWNQGGQGGGQGGDRYGSSSKPSESDRDRWRDRGGTDTPDRGGGSFGNRGYDGDRGFSRDRGGGGGGGGFERNYDRGGGGGGGGYERNYDRDRGDGGFGREWNRDRGGGGGGVGSEEGSGGGGYDRRSDRGPERFDRGGGPDRGYDRGGPDRGYERGGPERGGPDRGGPDRGGYGQSRGGYDNKDEGRDDWRKSEEGAPAPARRGGDEDYAPASERGPGEPPRERKKLVLTKRTQPIEKNPAKAASASSIFGGAKPVDTATKEREIAERLEREKRQYEQQRVTQNMEKDISRKEGPEHTNARVRRDSERSEGREGRTRHSSSGSGRGGPRPVIMRRESERSNDEEVFHKDDQAPVSPTPTSPPPPKTPTSPRQEDVKLIPAPPPKENAWAKRSHSDTVASPPAGSAGSKASHGPGDRSYGETGAWRDGDSRPRGGGRGRGGGPPRGGPPSGRGQAPRSGGERGGGRGGGGGARTDGERNKPPGPLPKYEEPKARDWSDANKFSSLLEDDLGNTSD</sequence>
<feature type="compositionally biased region" description="Acidic residues" evidence="3">
    <location>
        <begin position="712"/>
        <end position="721"/>
    </location>
</feature>
<feature type="compositionally biased region" description="Polar residues" evidence="3">
    <location>
        <begin position="55"/>
        <end position="66"/>
    </location>
</feature>